<reference evidence="4 5" key="1">
    <citation type="submission" date="2017-08" db="EMBL/GenBank/DDBJ databases">
        <title>Infants hospitalized years apart are colonized by the same room-sourced microbial strains.</title>
        <authorList>
            <person name="Brooks B."/>
            <person name="Olm M.R."/>
            <person name="Firek B.A."/>
            <person name="Baker R."/>
            <person name="Thomas B.C."/>
            <person name="Morowitz M.J."/>
            <person name="Banfield J.F."/>
        </authorList>
    </citation>
    <scope>NUCLEOTIDE SEQUENCE [LARGE SCALE GENOMIC DNA]</scope>
    <source>
        <strain evidence="4">S2_003_000_R2_14</strain>
    </source>
</reference>
<feature type="coiled-coil region" evidence="1">
    <location>
        <begin position="186"/>
        <end position="213"/>
    </location>
</feature>
<dbReference type="AlphaFoldDB" id="A0A2W5TZ02"/>
<keyword evidence="1" id="KW-0175">Coiled coil</keyword>
<evidence type="ECO:0000256" key="1">
    <source>
        <dbReference type="SAM" id="Coils"/>
    </source>
</evidence>
<feature type="compositionally biased region" description="Polar residues" evidence="2">
    <location>
        <begin position="291"/>
        <end position="303"/>
    </location>
</feature>
<evidence type="ECO:0000313" key="4">
    <source>
        <dbReference type="EMBL" id="PZR18443.1"/>
    </source>
</evidence>
<evidence type="ECO:0000313" key="5">
    <source>
        <dbReference type="Proteomes" id="UP000249061"/>
    </source>
</evidence>
<evidence type="ECO:0000256" key="2">
    <source>
        <dbReference type="SAM" id="MobiDB-lite"/>
    </source>
</evidence>
<feature type="compositionally biased region" description="Polar residues" evidence="2">
    <location>
        <begin position="322"/>
        <end position="333"/>
    </location>
</feature>
<gene>
    <name evidence="4" type="ORF">DI536_00755</name>
</gene>
<evidence type="ECO:0000256" key="3">
    <source>
        <dbReference type="SAM" id="SignalP"/>
    </source>
</evidence>
<feature type="signal peptide" evidence="3">
    <location>
        <begin position="1"/>
        <end position="26"/>
    </location>
</feature>
<proteinExistence type="predicted"/>
<keyword evidence="3" id="KW-0732">Signal</keyword>
<sequence>MLKGNTVMNRFVAVLAACLLALPAWAASALDGLRGNSRVLREQVTSLRSQQLTQRNELSVLSSRIETLKANQKGKLLPGGELDAALKRSQEISGALSELSQKVSGREAELENANLALLDGLSAELARARANFDRETNREKRAALINDMRKLRAEREALRQTLPAARLPTLDTVKPSDDPEELLEQADLLRDNEEKLRRELKSLEGRIAERREEAELDRRVQRFMGEESMFDDSDRRLRIQRTTTTSITPPFSDGAASNVGNGATGQPATPPVFGSNTDTTAGTGGSFSGTPLGSSAEATQGNTRGPDGPPQSGSDFGVNKGLDSSNIRVTNVSDARPQVGGARAITGGNDDDLDDLEVERTRLKGLADQLKKKADELQKRASTLK</sequence>
<feature type="region of interest" description="Disordered" evidence="2">
    <location>
        <begin position="242"/>
        <end position="354"/>
    </location>
</feature>
<dbReference type="Proteomes" id="UP000249061">
    <property type="component" value="Unassembled WGS sequence"/>
</dbReference>
<dbReference type="EMBL" id="QFQP01000001">
    <property type="protein sequence ID" value="PZR18443.1"/>
    <property type="molecule type" value="Genomic_DNA"/>
</dbReference>
<comment type="caution">
    <text evidence="4">The sequence shown here is derived from an EMBL/GenBank/DDBJ whole genome shotgun (WGS) entry which is preliminary data.</text>
</comment>
<name>A0A2W5TZ02_9BACT</name>
<feature type="coiled-coil region" evidence="1">
    <location>
        <begin position="96"/>
        <end position="161"/>
    </location>
</feature>
<organism evidence="4 5">
    <name type="scientific">Archangium gephyra</name>
    <dbReference type="NCBI Taxonomy" id="48"/>
    <lineage>
        <taxon>Bacteria</taxon>
        <taxon>Pseudomonadati</taxon>
        <taxon>Myxococcota</taxon>
        <taxon>Myxococcia</taxon>
        <taxon>Myxococcales</taxon>
        <taxon>Cystobacterineae</taxon>
        <taxon>Archangiaceae</taxon>
        <taxon>Archangium</taxon>
    </lineage>
</organism>
<protein>
    <submittedName>
        <fullName evidence="4">TetR family transcriptional regulator</fullName>
    </submittedName>
</protein>
<accession>A0A2W5TZ02</accession>
<dbReference type="Gene3D" id="1.10.287.1490">
    <property type="match status" value="1"/>
</dbReference>
<feature type="chain" id="PRO_5015959223" evidence="3">
    <location>
        <begin position="27"/>
        <end position="385"/>
    </location>
</feature>
<feature type="compositionally biased region" description="Polar residues" evidence="2">
    <location>
        <begin position="258"/>
        <end position="267"/>
    </location>
</feature>